<evidence type="ECO:0000256" key="3">
    <source>
        <dbReference type="ARBA" id="ARBA00022692"/>
    </source>
</evidence>
<reference evidence="7 8" key="1">
    <citation type="journal article" date="2020" name="Arch. Microbiol.">
        <title>The genome sequence of the giant phototrophic gammaproteobacterium Thiospirillum jenense gives insight into its physiological properties and phylogenetic relationships.</title>
        <authorList>
            <person name="Imhoff J.F."/>
            <person name="Meyer T.E."/>
            <person name="Kyndt J.A."/>
        </authorList>
    </citation>
    <scope>NUCLEOTIDE SEQUENCE [LARGE SCALE GENOMIC DNA]</scope>
    <source>
        <strain evidence="7 8">DSM 216</strain>
    </source>
</reference>
<evidence type="ECO:0000256" key="4">
    <source>
        <dbReference type="ARBA" id="ARBA00022989"/>
    </source>
</evidence>
<proteinExistence type="inferred from homology"/>
<feature type="transmembrane region" description="Helical" evidence="6">
    <location>
        <begin position="176"/>
        <end position="200"/>
    </location>
</feature>
<keyword evidence="5 6" id="KW-0472">Membrane</keyword>
<dbReference type="Pfam" id="PF01925">
    <property type="entry name" value="TauE"/>
    <property type="match status" value="1"/>
</dbReference>
<comment type="subcellular location">
    <subcellularLocation>
        <location evidence="6">Cell membrane</location>
        <topology evidence="6">Multi-pass membrane protein</topology>
    </subcellularLocation>
    <subcellularLocation>
        <location evidence="1">Membrane</location>
        <topology evidence="1">Multi-pass membrane protein</topology>
    </subcellularLocation>
</comment>
<comment type="similarity">
    <text evidence="2 6">Belongs to the 4-toluene sulfonate uptake permease (TSUP) (TC 2.A.102) family.</text>
</comment>
<evidence type="ECO:0000256" key="2">
    <source>
        <dbReference type="ARBA" id="ARBA00009142"/>
    </source>
</evidence>
<dbReference type="AlphaFoldDB" id="A0A839HD48"/>
<protein>
    <recommendedName>
        <fullName evidence="6">Probable membrane transporter protein</fullName>
    </recommendedName>
</protein>
<name>A0A839HD48_9GAMM</name>
<comment type="caution">
    <text evidence="7">The sequence shown here is derived from an EMBL/GenBank/DDBJ whole genome shotgun (WGS) entry which is preliminary data.</text>
</comment>
<feature type="transmembrane region" description="Helical" evidence="6">
    <location>
        <begin position="7"/>
        <end position="33"/>
    </location>
</feature>
<dbReference type="PANTHER" id="PTHR43483">
    <property type="entry name" value="MEMBRANE TRANSPORTER PROTEIN HI_0806-RELATED"/>
    <property type="match status" value="1"/>
</dbReference>
<evidence type="ECO:0000256" key="5">
    <source>
        <dbReference type="ARBA" id="ARBA00023136"/>
    </source>
</evidence>
<feature type="transmembrane region" description="Helical" evidence="6">
    <location>
        <begin position="244"/>
        <end position="261"/>
    </location>
</feature>
<evidence type="ECO:0000313" key="7">
    <source>
        <dbReference type="EMBL" id="MBB1126571.1"/>
    </source>
</evidence>
<evidence type="ECO:0000313" key="8">
    <source>
        <dbReference type="Proteomes" id="UP000548632"/>
    </source>
</evidence>
<sequence length="262" mass="28075">MEWLAYLLIGMLAGLFAGLFGIGGGIVIVPALIFVLTTFQISDVFIPHQAIATSLATIIGTAAAATVAHHRRGAVHWKIVKVLTPGILLGTWFGASAASWLSDWWLIHLFGVFLIIIAWQLFQQPTIITQQRSFPKTNVIITVGAVIGAVSAVIGIGGGTLTVPFLVRHQINIRNAIATSSACGIPIAIAGSISFIIHGWQQPELPPHSLGFIYWPAAVAIMMTSIPMATVGTRLAHRIAVTALKRWFSIVLVLIALKLLLQ</sequence>
<gene>
    <name evidence="7" type="ORF">HUK38_10065</name>
</gene>
<dbReference type="EMBL" id="JABVCQ010000021">
    <property type="protein sequence ID" value="MBB1126571.1"/>
    <property type="molecule type" value="Genomic_DNA"/>
</dbReference>
<dbReference type="PANTHER" id="PTHR43483:SF3">
    <property type="entry name" value="MEMBRANE TRANSPORTER PROTEIN HI_0806-RELATED"/>
    <property type="match status" value="1"/>
</dbReference>
<feature type="transmembrane region" description="Helical" evidence="6">
    <location>
        <begin position="134"/>
        <end position="156"/>
    </location>
</feature>
<feature type="transmembrane region" description="Helical" evidence="6">
    <location>
        <begin position="104"/>
        <end position="122"/>
    </location>
</feature>
<feature type="transmembrane region" description="Helical" evidence="6">
    <location>
        <begin position="212"/>
        <end position="232"/>
    </location>
</feature>
<feature type="transmembrane region" description="Helical" evidence="6">
    <location>
        <begin position="79"/>
        <end position="98"/>
    </location>
</feature>
<keyword evidence="4 6" id="KW-1133">Transmembrane helix</keyword>
<organism evidence="7 8">
    <name type="scientific">Thiospirillum jenense</name>
    <dbReference type="NCBI Taxonomy" id="1653858"/>
    <lineage>
        <taxon>Bacteria</taxon>
        <taxon>Pseudomonadati</taxon>
        <taxon>Pseudomonadota</taxon>
        <taxon>Gammaproteobacteria</taxon>
        <taxon>Chromatiales</taxon>
        <taxon>Chromatiaceae</taxon>
        <taxon>Thiospirillum</taxon>
    </lineage>
</organism>
<feature type="transmembrane region" description="Helical" evidence="6">
    <location>
        <begin position="45"/>
        <end position="67"/>
    </location>
</feature>
<accession>A0A839HD48</accession>
<keyword evidence="8" id="KW-1185">Reference proteome</keyword>
<evidence type="ECO:0000256" key="1">
    <source>
        <dbReference type="ARBA" id="ARBA00004141"/>
    </source>
</evidence>
<dbReference type="GO" id="GO:0005886">
    <property type="term" value="C:plasma membrane"/>
    <property type="evidence" value="ECO:0007669"/>
    <property type="project" value="UniProtKB-SubCell"/>
</dbReference>
<keyword evidence="3 6" id="KW-0812">Transmembrane</keyword>
<dbReference type="InterPro" id="IPR002781">
    <property type="entry name" value="TM_pro_TauE-like"/>
</dbReference>
<keyword evidence="6" id="KW-1003">Cell membrane</keyword>
<dbReference type="Proteomes" id="UP000548632">
    <property type="component" value="Unassembled WGS sequence"/>
</dbReference>
<evidence type="ECO:0000256" key="6">
    <source>
        <dbReference type="RuleBase" id="RU363041"/>
    </source>
</evidence>
<dbReference type="RefSeq" id="WP_182584199.1">
    <property type="nucleotide sequence ID" value="NZ_JABVCQ010000021.1"/>
</dbReference>